<protein>
    <submittedName>
        <fullName evidence="1">Uncharacterized protein</fullName>
    </submittedName>
</protein>
<evidence type="ECO:0000313" key="1">
    <source>
        <dbReference type="EMBL" id="PNZ24639.1"/>
    </source>
</evidence>
<dbReference type="Proteomes" id="UP000242752">
    <property type="component" value="Unassembled WGS sequence"/>
</dbReference>
<evidence type="ECO:0000313" key="2">
    <source>
        <dbReference type="Proteomes" id="UP000242752"/>
    </source>
</evidence>
<keyword evidence="2" id="KW-1185">Reference proteome</keyword>
<reference evidence="1 2" key="1">
    <citation type="submission" date="2017-08" db="EMBL/GenBank/DDBJ databases">
        <title>Draft genome sequences of 64 type strains of genus Staph aureus.</title>
        <authorList>
            <person name="Cole K."/>
            <person name="Golubchik T."/>
            <person name="Russell J."/>
            <person name="Foster D."/>
            <person name="Llewelyn M."/>
            <person name="Wilson D."/>
            <person name="Crook D."/>
            <person name="Paul J."/>
        </authorList>
    </citation>
    <scope>NUCLEOTIDE SEQUENCE [LARGE SCALE GENOMIC DNA]</scope>
    <source>
        <strain evidence="1 2">DSM 21968</strain>
    </source>
</reference>
<comment type="caution">
    <text evidence="1">The sequence shown here is derived from an EMBL/GenBank/DDBJ whole genome shotgun (WGS) entry which is preliminary data.</text>
</comment>
<organism evidence="1 2">
    <name type="scientific">Staphylococcus rostri</name>
    <dbReference type="NCBI Taxonomy" id="522262"/>
    <lineage>
        <taxon>Bacteria</taxon>
        <taxon>Bacillati</taxon>
        <taxon>Bacillota</taxon>
        <taxon>Bacilli</taxon>
        <taxon>Bacillales</taxon>
        <taxon>Staphylococcaceae</taxon>
        <taxon>Staphylococcus</taxon>
    </lineage>
</organism>
<gene>
    <name evidence="1" type="ORF">CD122_10835</name>
</gene>
<accession>A0A2K3YGE0</accession>
<proteinExistence type="predicted"/>
<name>A0A2K3YGE0_9STAP</name>
<sequence>MNNKSIILKDKSYRENNVAIAFKLKNTMVDDVESIFYFTVMITYEHEKILTELAVFKDDIDNLKNFKITEQVNEFYFYEPDISFLVVDIDELYFFINLDSGLRHSNMCTDSGVSLRMNISVESLEKFISDLVSIV</sequence>
<dbReference type="AlphaFoldDB" id="A0A2K3YGE0"/>
<dbReference type="EMBL" id="PPRF01000111">
    <property type="protein sequence ID" value="PNZ24639.1"/>
    <property type="molecule type" value="Genomic_DNA"/>
</dbReference>